<evidence type="ECO:0000313" key="5">
    <source>
        <dbReference type="EMBL" id="MCD1655149.1"/>
    </source>
</evidence>
<dbReference type="InterPro" id="IPR028082">
    <property type="entry name" value="Peripla_BP_I"/>
</dbReference>
<dbReference type="PROSITE" id="PS50932">
    <property type="entry name" value="HTH_LACI_2"/>
    <property type="match status" value="1"/>
</dbReference>
<evidence type="ECO:0000256" key="1">
    <source>
        <dbReference type="ARBA" id="ARBA00023015"/>
    </source>
</evidence>
<dbReference type="InterPro" id="IPR046335">
    <property type="entry name" value="LacI/GalR-like_sensor"/>
</dbReference>
<dbReference type="GO" id="GO:0000976">
    <property type="term" value="F:transcription cis-regulatory region binding"/>
    <property type="evidence" value="ECO:0007669"/>
    <property type="project" value="TreeGrafter"/>
</dbReference>
<dbReference type="Proteomes" id="UP001198163">
    <property type="component" value="Unassembled WGS sequence"/>
</dbReference>
<dbReference type="PANTHER" id="PTHR30146:SF109">
    <property type="entry name" value="HTH-TYPE TRANSCRIPTIONAL REGULATOR GALS"/>
    <property type="match status" value="1"/>
</dbReference>
<keyword evidence="2" id="KW-0238">DNA-binding</keyword>
<evidence type="ECO:0000259" key="4">
    <source>
        <dbReference type="PROSITE" id="PS50932"/>
    </source>
</evidence>
<reference evidence="5" key="1">
    <citation type="submission" date="2021-08" db="EMBL/GenBank/DDBJ databases">
        <title>Comparative analyses of Brucepasteria parasyntrophica and Teretinema zuelzerae.</title>
        <authorList>
            <person name="Song Y."/>
            <person name="Brune A."/>
        </authorList>
    </citation>
    <scope>NUCLEOTIDE SEQUENCE</scope>
    <source>
        <strain evidence="5">DSM 1903</strain>
    </source>
</reference>
<dbReference type="RefSeq" id="WP_230755981.1">
    <property type="nucleotide sequence ID" value="NZ_JAINWA010000003.1"/>
</dbReference>
<dbReference type="EMBL" id="JAINWA010000003">
    <property type="protein sequence ID" value="MCD1655149.1"/>
    <property type="molecule type" value="Genomic_DNA"/>
</dbReference>
<accession>A0AAE3EI45</accession>
<name>A0AAE3EI45_9SPIR</name>
<protein>
    <submittedName>
        <fullName evidence="5">LacI family transcriptional regulator</fullName>
    </submittedName>
</protein>
<dbReference type="InterPro" id="IPR000843">
    <property type="entry name" value="HTH_LacI"/>
</dbReference>
<dbReference type="GO" id="GO:0003700">
    <property type="term" value="F:DNA-binding transcription factor activity"/>
    <property type="evidence" value="ECO:0007669"/>
    <property type="project" value="TreeGrafter"/>
</dbReference>
<evidence type="ECO:0000256" key="3">
    <source>
        <dbReference type="ARBA" id="ARBA00023163"/>
    </source>
</evidence>
<dbReference type="SMART" id="SM00354">
    <property type="entry name" value="HTH_LACI"/>
    <property type="match status" value="1"/>
</dbReference>
<proteinExistence type="predicted"/>
<keyword evidence="3" id="KW-0804">Transcription</keyword>
<dbReference type="AlphaFoldDB" id="A0AAE3EI45"/>
<keyword evidence="1" id="KW-0805">Transcription regulation</keyword>
<dbReference type="SUPFAM" id="SSF53822">
    <property type="entry name" value="Periplasmic binding protein-like I"/>
    <property type="match status" value="1"/>
</dbReference>
<comment type="caution">
    <text evidence="5">The sequence shown here is derived from an EMBL/GenBank/DDBJ whole genome shotgun (WGS) entry which is preliminary data.</text>
</comment>
<dbReference type="InterPro" id="IPR010982">
    <property type="entry name" value="Lambda_DNA-bd_dom_sf"/>
</dbReference>
<dbReference type="PANTHER" id="PTHR30146">
    <property type="entry name" value="LACI-RELATED TRANSCRIPTIONAL REPRESSOR"/>
    <property type="match status" value="1"/>
</dbReference>
<evidence type="ECO:0000256" key="2">
    <source>
        <dbReference type="ARBA" id="ARBA00023125"/>
    </source>
</evidence>
<dbReference type="Gene3D" id="3.40.50.2300">
    <property type="match status" value="2"/>
</dbReference>
<evidence type="ECO:0000313" key="6">
    <source>
        <dbReference type="Proteomes" id="UP001198163"/>
    </source>
</evidence>
<organism evidence="5 6">
    <name type="scientific">Teretinema zuelzerae</name>
    <dbReference type="NCBI Taxonomy" id="156"/>
    <lineage>
        <taxon>Bacteria</taxon>
        <taxon>Pseudomonadati</taxon>
        <taxon>Spirochaetota</taxon>
        <taxon>Spirochaetia</taxon>
        <taxon>Spirochaetales</taxon>
        <taxon>Treponemataceae</taxon>
        <taxon>Teretinema</taxon>
    </lineage>
</organism>
<keyword evidence="6" id="KW-1185">Reference proteome</keyword>
<dbReference type="SUPFAM" id="SSF47413">
    <property type="entry name" value="lambda repressor-like DNA-binding domains"/>
    <property type="match status" value="1"/>
</dbReference>
<dbReference type="Gene3D" id="1.10.260.40">
    <property type="entry name" value="lambda repressor-like DNA-binding domains"/>
    <property type="match status" value="1"/>
</dbReference>
<feature type="domain" description="HTH lacI-type" evidence="4">
    <location>
        <begin position="12"/>
        <end position="66"/>
    </location>
</feature>
<dbReference type="CDD" id="cd01392">
    <property type="entry name" value="HTH_LacI"/>
    <property type="match status" value="1"/>
</dbReference>
<dbReference type="Pfam" id="PF13377">
    <property type="entry name" value="Peripla_BP_3"/>
    <property type="match status" value="1"/>
</dbReference>
<sequence length="339" mass="36492">MEEAGIEPNQLQTINDIAAALGVSKTTVSRAISGKGRIGKETREKVLSYIEAHGYRPNLIAKSLAESRTFNIAVVIPADADVHEIPFFQVCLYSITEAVNARDYDVVVSVTSAGNIAGLRRLVKNRKVDGVILTRPLSDDKAVAFLKTAGLPFAVIGNCGDELVAQVDSDHDAGCREATLYALSHRAGPVILLAGNPDHQVNKDRFAGFCRALSESGAGAERASVVWNAGSKSGIERKMRNAMEASPGTLLCMDDVIASRSLSWLHRHGYSIPRDVSLMSFHDSAAMEDHIPSITALHVNIHDLGCAAANNLIDAANGRETAKKILVPYRLIIRDSSRI</sequence>
<gene>
    <name evidence="5" type="ORF">K7J14_10605</name>
</gene>
<dbReference type="Pfam" id="PF00356">
    <property type="entry name" value="LacI"/>
    <property type="match status" value="1"/>
</dbReference>